<dbReference type="PANTHER" id="PTHR30055:SF234">
    <property type="entry name" value="HTH-TYPE TRANSCRIPTIONAL REGULATOR BETI"/>
    <property type="match status" value="1"/>
</dbReference>
<dbReference type="RefSeq" id="WP_364376332.1">
    <property type="nucleotide sequence ID" value="NZ_JBHMCF010000046.1"/>
</dbReference>
<dbReference type="PRINTS" id="PR00455">
    <property type="entry name" value="HTHTETR"/>
</dbReference>
<evidence type="ECO:0000256" key="4">
    <source>
        <dbReference type="PROSITE-ProRule" id="PRU00335"/>
    </source>
</evidence>
<dbReference type="PANTHER" id="PTHR30055">
    <property type="entry name" value="HTH-TYPE TRANSCRIPTIONAL REGULATOR RUTR"/>
    <property type="match status" value="1"/>
</dbReference>
<keyword evidence="3" id="KW-0804">Transcription</keyword>
<dbReference type="InterPro" id="IPR009057">
    <property type="entry name" value="Homeodomain-like_sf"/>
</dbReference>
<evidence type="ECO:0000313" key="7">
    <source>
        <dbReference type="Proteomes" id="UP001589568"/>
    </source>
</evidence>
<evidence type="ECO:0000313" key="6">
    <source>
        <dbReference type="EMBL" id="MFB9475893.1"/>
    </source>
</evidence>
<keyword evidence="1" id="KW-0805">Transcription regulation</keyword>
<feature type="DNA-binding region" description="H-T-H motif" evidence="4">
    <location>
        <begin position="34"/>
        <end position="53"/>
    </location>
</feature>
<organism evidence="6 7">
    <name type="scientific">Nonomuraea salmonea</name>
    <dbReference type="NCBI Taxonomy" id="46181"/>
    <lineage>
        <taxon>Bacteria</taxon>
        <taxon>Bacillati</taxon>
        <taxon>Actinomycetota</taxon>
        <taxon>Actinomycetes</taxon>
        <taxon>Streptosporangiales</taxon>
        <taxon>Streptosporangiaceae</taxon>
        <taxon>Nonomuraea</taxon>
    </lineage>
</organism>
<evidence type="ECO:0000256" key="3">
    <source>
        <dbReference type="ARBA" id="ARBA00023163"/>
    </source>
</evidence>
<feature type="domain" description="HTH tetR-type" evidence="5">
    <location>
        <begin position="11"/>
        <end position="71"/>
    </location>
</feature>
<evidence type="ECO:0000256" key="1">
    <source>
        <dbReference type="ARBA" id="ARBA00023015"/>
    </source>
</evidence>
<keyword evidence="7" id="KW-1185">Reference proteome</keyword>
<dbReference type="Gene3D" id="1.10.357.10">
    <property type="entry name" value="Tetracycline Repressor, domain 2"/>
    <property type="match status" value="1"/>
</dbReference>
<gene>
    <name evidence="6" type="ORF">ACFFR3_40920</name>
</gene>
<dbReference type="Pfam" id="PF00440">
    <property type="entry name" value="TetR_N"/>
    <property type="match status" value="1"/>
</dbReference>
<evidence type="ECO:0000256" key="2">
    <source>
        <dbReference type="ARBA" id="ARBA00023125"/>
    </source>
</evidence>
<reference evidence="6 7" key="1">
    <citation type="submission" date="2024-09" db="EMBL/GenBank/DDBJ databases">
        <authorList>
            <person name="Sun Q."/>
            <person name="Mori K."/>
        </authorList>
    </citation>
    <scope>NUCLEOTIDE SEQUENCE [LARGE SCALE GENOMIC DNA]</scope>
    <source>
        <strain evidence="6 7">JCM 3324</strain>
    </source>
</reference>
<keyword evidence="2 4" id="KW-0238">DNA-binding</keyword>
<comment type="caution">
    <text evidence="6">The sequence shown here is derived from an EMBL/GenBank/DDBJ whole genome shotgun (WGS) entry which is preliminary data.</text>
</comment>
<dbReference type="SUPFAM" id="SSF46689">
    <property type="entry name" value="Homeodomain-like"/>
    <property type="match status" value="1"/>
</dbReference>
<sequence>MVRLTRAQTQERNRAKVLAAAKEEFAERGYRDAKIDDIADRAELTRGAVYSNFPGKRALYFAVLADLAEHAPVRPPDEPALTVREALGEVARAWVTRLPLVTDGEHEPSRLGMHLLPEILADEATRKPYAQLMRLNAILLGLAMERLRPPREPDGRLVRLAESALTVLQGAAQLSAAAPGFVDPFNVIRTCEQLAGLDLDDRWFQAPMTPSVLSPATSWTPPSGTVDAVSGEPAHPERDGVVAVLGLHRLSAAEELVRAAPPGAELTVAIVTGAPKELLPLARLVIAEVVTCLRQAFPRAAWPRLRVLYDDTGALASAAGVADPDDRTEVALRVREGHVELRAAGFGACHAAALHP</sequence>
<evidence type="ECO:0000259" key="5">
    <source>
        <dbReference type="PROSITE" id="PS50977"/>
    </source>
</evidence>
<dbReference type="PROSITE" id="PS50977">
    <property type="entry name" value="HTH_TETR_2"/>
    <property type="match status" value="1"/>
</dbReference>
<dbReference type="InterPro" id="IPR050109">
    <property type="entry name" value="HTH-type_TetR-like_transc_reg"/>
</dbReference>
<name>A0ABV5NZZ3_9ACTN</name>
<protein>
    <submittedName>
        <fullName evidence="6">TetR/AcrR family transcriptional regulator</fullName>
    </submittedName>
</protein>
<accession>A0ABV5NZZ3</accession>
<dbReference type="Proteomes" id="UP001589568">
    <property type="component" value="Unassembled WGS sequence"/>
</dbReference>
<dbReference type="InterPro" id="IPR001647">
    <property type="entry name" value="HTH_TetR"/>
</dbReference>
<proteinExistence type="predicted"/>
<dbReference type="EMBL" id="JBHMCF010000046">
    <property type="protein sequence ID" value="MFB9475893.1"/>
    <property type="molecule type" value="Genomic_DNA"/>
</dbReference>